<feature type="compositionally biased region" description="Basic and acidic residues" evidence="1">
    <location>
        <begin position="7"/>
        <end position="21"/>
    </location>
</feature>
<reference evidence="2" key="2">
    <citation type="journal article" date="2010" name="Nature">
        <title>Comparative genomics reveals mobile pathogenicity chromosomes in Fusarium.</title>
        <authorList>
            <person name="Ma L.J."/>
            <person name="van der Does H.C."/>
            <person name="Borkovich K.A."/>
            <person name="Coleman J.J."/>
            <person name="Daboussi M.J."/>
            <person name="Di Pietro A."/>
            <person name="Dufresne M."/>
            <person name="Freitag M."/>
            <person name="Grabherr M."/>
            <person name="Henrissat B."/>
            <person name="Houterman P.M."/>
            <person name="Kang S."/>
            <person name="Shim W.B."/>
            <person name="Woloshuk C."/>
            <person name="Xie X."/>
            <person name="Xu J.R."/>
            <person name="Antoniw J."/>
            <person name="Baker S.E."/>
            <person name="Bluhm B.H."/>
            <person name="Breakspear A."/>
            <person name="Brown D.W."/>
            <person name="Butchko R.A."/>
            <person name="Chapman S."/>
            <person name="Coulson R."/>
            <person name="Coutinho P.M."/>
            <person name="Danchin E.G."/>
            <person name="Diener A."/>
            <person name="Gale L.R."/>
            <person name="Gardiner D.M."/>
            <person name="Goff S."/>
            <person name="Hammond-Kosack K.E."/>
            <person name="Hilburn K."/>
            <person name="Hua-Van A."/>
            <person name="Jonkers W."/>
            <person name="Kazan K."/>
            <person name="Kodira C.D."/>
            <person name="Koehrsen M."/>
            <person name="Kumar L."/>
            <person name="Lee Y.H."/>
            <person name="Li L."/>
            <person name="Manners J.M."/>
            <person name="Miranda-Saavedra D."/>
            <person name="Mukherjee M."/>
            <person name="Park G."/>
            <person name="Park J."/>
            <person name="Park S.Y."/>
            <person name="Proctor R.H."/>
            <person name="Regev A."/>
            <person name="Ruiz-Roldan M.C."/>
            <person name="Sain D."/>
            <person name="Sakthikumar S."/>
            <person name="Sykes S."/>
            <person name="Schwartz D.C."/>
            <person name="Turgeon B.G."/>
            <person name="Wapinski I."/>
            <person name="Yoder O."/>
            <person name="Young S."/>
            <person name="Zeng Q."/>
            <person name="Zhou S."/>
            <person name="Galagan J."/>
            <person name="Cuomo C.A."/>
            <person name="Kistler H.C."/>
            <person name="Rep M."/>
        </authorList>
    </citation>
    <scope>NUCLEOTIDE SEQUENCE [LARGE SCALE GENOMIC DNA]</scope>
    <source>
        <strain evidence="2">4287</strain>
    </source>
</reference>
<feature type="compositionally biased region" description="Gly residues" evidence="1">
    <location>
        <begin position="121"/>
        <end position="132"/>
    </location>
</feature>
<feature type="compositionally biased region" description="Basic and acidic residues" evidence="1">
    <location>
        <begin position="159"/>
        <end position="169"/>
    </location>
</feature>
<evidence type="ECO:0000313" key="3">
    <source>
        <dbReference type="Proteomes" id="UP000009097"/>
    </source>
</evidence>
<feature type="compositionally biased region" description="Basic and acidic residues" evidence="1">
    <location>
        <begin position="96"/>
        <end position="106"/>
    </location>
</feature>
<protein>
    <recommendedName>
        <fullName evidence="4">Period circadian protein</fullName>
    </recommendedName>
</protein>
<feature type="compositionally biased region" description="Basic and acidic residues" evidence="1">
    <location>
        <begin position="237"/>
        <end position="247"/>
    </location>
</feature>
<feature type="compositionally biased region" description="Low complexity" evidence="1">
    <location>
        <begin position="171"/>
        <end position="183"/>
    </location>
</feature>
<feature type="compositionally biased region" description="Gly residues" evidence="1">
    <location>
        <begin position="290"/>
        <end position="322"/>
    </location>
</feature>
<gene>
    <name evidence="2" type="ORF">FOXG_05414</name>
</gene>
<evidence type="ECO:0000313" key="2">
    <source>
        <dbReference type="EMBL" id="KNB02634.1"/>
    </source>
</evidence>
<feature type="compositionally biased region" description="Gly residues" evidence="1">
    <location>
        <begin position="203"/>
        <end position="214"/>
    </location>
</feature>
<proteinExistence type="predicted"/>
<feature type="compositionally biased region" description="Basic and acidic residues" evidence="1">
    <location>
        <begin position="387"/>
        <end position="399"/>
    </location>
</feature>
<feature type="compositionally biased region" description="Low complexity" evidence="1">
    <location>
        <begin position="261"/>
        <end position="289"/>
    </location>
</feature>
<dbReference type="KEGG" id="fox:FOXG_05414"/>
<dbReference type="PANTHER" id="PTHR39606">
    <property type="entry name" value="SURFACE PROTEIN, PUTATIVE-RELATED"/>
    <property type="match status" value="1"/>
</dbReference>
<name>A0A0J9USS0_FUSO4</name>
<feature type="compositionally biased region" description="Basic and acidic residues" evidence="1">
    <location>
        <begin position="40"/>
        <end position="50"/>
    </location>
</feature>
<reference evidence="2" key="1">
    <citation type="submission" date="2007-04" db="EMBL/GenBank/DDBJ databases">
        <authorList>
            <consortium name="The Broad Institute Genome Sequencing Platform"/>
            <person name="Birren B."/>
            <person name="Lander E."/>
            <person name="Galagan J."/>
            <person name="Nusbaum C."/>
            <person name="Devon K."/>
            <person name="Ma L.-J."/>
            <person name="Jaffe D."/>
            <person name="Butler J."/>
            <person name="Alvarez P."/>
            <person name="Gnerre S."/>
            <person name="Grabherr M."/>
            <person name="Kleber M."/>
            <person name="Mauceli E."/>
            <person name="Brockman W."/>
            <person name="MacCallum I.A."/>
            <person name="Young S."/>
            <person name="LaButti K."/>
            <person name="DeCaprio D."/>
            <person name="Crawford M."/>
            <person name="Koehrsen M."/>
            <person name="Engels R."/>
            <person name="Montgomery P."/>
            <person name="Pearson M."/>
            <person name="Howarth C."/>
            <person name="Larson L."/>
            <person name="White J."/>
            <person name="O'Leary S."/>
            <person name="Kodira C."/>
            <person name="Zeng Q."/>
            <person name="Yandava C."/>
            <person name="Alvarado L."/>
            <person name="Kistler C."/>
            <person name="Shim W.-B."/>
            <person name="Kang S."/>
            <person name="Woloshuk C."/>
        </authorList>
    </citation>
    <scope>NUCLEOTIDE SEQUENCE</scope>
    <source>
        <strain evidence="2">4287</strain>
    </source>
</reference>
<feature type="compositionally biased region" description="Basic and acidic residues" evidence="1">
    <location>
        <begin position="332"/>
        <end position="359"/>
    </location>
</feature>
<dbReference type="OrthoDB" id="2590867at2759"/>
<dbReference type="EMBL" id="DS231700">
    <property type="protein sequence ID" value="KNB02634.1"/>
    <property type="molecule type" value="Genomic_DNA"/>
</dbReference>
<feature type="compositionally biased region" description="Low complexity" evidence="1">
    <location>
        <begin position="53"/>
        <end position="62"/>
    </location>
</feature>
<dbReference type="RefSeq" id="XP_018240679.1">
    <property type="nucleotide sequence ID" value="XM_018383692.1"/>
</dbReference>
<feature type="compositionally biased region" description="Gly residues" evidence="1">
    <location>
        <begin position="250"/>
        <end position="260"/>
    </location>
</feature>
<feature type="region of interest" description="Disordered" evidence="1">
    <location>
        <begin position="1"/>
        <end position="415"/>
    </location>
</feature>
<sequence>MSGLINKVKDAIHSDKDKSHEQPTGTHGPHSSRAANAADPRIDSDRDHRANPGTTTGHHTTTGGLGSTGATGTHSSGLPEGSVGPHSSRAANAADPRVDSDLDSSRRTGATGSHGLSGTTGTTGGLTGGSTGATGTHSSGLPEGSVGPHSSRAANAADPRVDSDLDSSRRTGATGSHGLSGTTGTTGGLTGGSNYSENMPGHTTGGLGHTGGMGRSENLPEGSVGPHSSRVANAADPRVDSDLDSSRRTGGIGATGGMGGNTYDHTTTGTSGFSSHGAGAHGPTGTHTSGLGGTGSTGTYGSTGTGTGAGLGGAGSGYGTGPGPAPNTAGPHKSDALNKADPRVDSDLDGSKTVGKEKTFQQSNNNFAGRDPTDATQVPPSVLQKHVPTEIAHDDPHSDHSRRHSSTHQETHRGL</sequence>
<feature type="compositionally biased region" description="Low complexity" evidence="1">
    <location>
        <begin position="108"/>
        <end position="120"/>
    </location>
</feature>
<dbReference type="GeneID" id="28947390"/>
<dbReference type="Proteomes" id="UP000009097">
    <property type="component" value="Unassembled WGS sequence"/>
</dbReference>
<accession>A0A0J9USS0</accession>
<evidence type="ECO:0000256" key="1">
    <source>
        <dbReference type="SAM" id="MobiDB-lite"/>
    </source>
</evidence>
<dbReference type="AlphaFoldDB" id="A0A0J9USS0"/>
<dbReference type="PANTHER" id="PTHR39606:SF1">
    <property type="entry name" value="CELL SURFACE PROTEIN"/>
    <property type="match status" value="1"/>
</dbReference>
<dbReference type="VEuPathDB" id="FungiDB:FOXG_05414"/>
<organism evidence="2 3">
    <name type="scientific">Fusarium oxysporum f. sp. lycopersici (strain 4287 / CBS 123668 / FGSC 9935 / NRRL 34936)</name>
    <name type="common">Fusarium vascular wilt of tomato</name>
    <dbReference type="NCBI Taxonomy" id="426428"/>
    <lineage>
        <taxon>Eukaryota</taxon>
        <taxon>Fungi</taxon>
        <taxon>Dikarya</taxon>
        <taxon>Ascomycota</taxon>
        <taxon>Pezizomycotina</taxon>
        <taxon>Sordariomycetes</taxon>
        <taxon>Hypocreomycetidae</taxon>
        <taxon>Hypocreales</taxon>
        <taxon>Nectriaceae</taxon>
        <taxon>Fusarium</taxon>
        <taxon>Fusarium oxysporum species complex</taxon>
    </lineage>
</organism>
<evidence type="ECO:0008006" key="4">
    <source>
        <dbReference type="Google" id="ProtNLM"/>
    </source>
</evidence>